<dbReference type="RefSeq" id="WP_180492941.1">
    <property type="nucleotide sequence ID" value="NZ_JACCKS010000003.1"/>
</dbReference>
<accession>A0A853JKU8</accession>
<organism evidence="1 2">
    <name type="scientific">Eubacterium callanderi</name>
    <dbReference type="NCBI Taxonomy" id="53442"/>
    <lineage>
        <taxon>Bacteria</taxon>
        <taxon>Bacillati</taxon>
        <taxon>Bacillota</taxon>
        <taxon>Clostridia</taxon>
        <taxon>Eubacteriales</taxon>
        <taxon>Eubacteriaceae</taxon>
        <taxon>Eubacterium</taxon>
    </lineage>
</organism>
<name>A0A853JKU8_9FIRM</name>
<evidence type="ECO:0000313" key="1">
    <source>
        <dbReference type="EMBL" id="NZA37202.1"/>
    </source>
</evidence>
<protein>
    <submittedName>
        <fullName evidence="1">Uncharacterized protein</fullName>
    </submittedName>
</protein>
<gene>
    <name evidence="1" type="ORF">H0N91_03355</name>
</gene>
<proteinExistence type="predicted"/>
<dbReference type="AlphaFoldDB" id="A0A853JKU8"/>
<comment type="caution">
    <text evidence="1">The sequence shown here is derived from an EMBL/GenBank/DDBJ whole genome shotgun (WGS) entry which is preliminary data.</text>
</comment>
<dbReference type="EMBL" id="JACCKS010000003">
    <property type="protein sequence ID" value="NZA37202.1"/>
    <property type="molecule type" value="Genomic_DNA"/>
</dbReference>
<reference evidence="1 2" key="1">
    <citation type="submission" date="2020-07" db="EMBL/GenBank/DDBJ databases">
        <title>Organ Donor 1.</title>
        <authorList>
            <person name="Marsh A.J."/>
            <person name="Azcarate-Peril M.A."/>
        </authorList>
    </citation>
    <scope>NUCLEOTIDE SEQUENCE [LARGE SCALE GENOMIC DNA]</scope>
    <source>
        <strain evidence="1 2">AMC0717</strain>
    </source>
</reference>
<sequence length="165" mass="19904">MANYNIEIERNNVTLAQFLRYVRQQCERKGIDFGIERETFEKPLSESSYRYTVINGEKKCHSEEYRVVTHLRRKLASYETQKGFIHYYYTDELEEYQKTELCHYDWTEPGTNAPCRAETCKTFAYDYQTYILNFDGSMFNEICEFTFDDEKTGHGYYYQTNRDSE</sequence>
<dbReference type="Proteomes" id="UP000586254">
    <property type="component" value="Unassembled WGS sequence"/>
</dbReference>
<evidence type="ECO:0000313" key="2">
    <source>
        <dbReference type="Proteomes" id="UP000586254"/>
    </source>
</evidence>